<dbReference type="HOGENOM" id="CLU_139698_11_4_2"/>
<dbReference type="OrthoDB" id="15347at2157"/>
<evidence type="ECO:0000313" key="3">
    <source>
        <dbReference type="Proteomes" id="UP000002315"/>
    </source>
</evidence>
<organism evidence="2 3">
    <name type="scientific">Methanothermus fervidus (strain ATCC 43054 / DSM 2088 / JCM 10308 / V24 S)</name>
    <dbReference type="NCBI Taxonomy" id="523846"/>
    <lineage>
        <taxon>Archaea</taxon>
        <taxon>Methanobacteriati</taxon>
        <taxon>Methanobacteriota</taxon>
        <taxon>Methanomada group</taxon>
        <taxon>Methanobacteria</taxon>
        <taxon>Methanobacteriales</taxon>
        <taxon>Methanothermaceae</taxon>
        <taxon>Methanothermus</taxon>
    </lineage>
</organism>
<dbReference type="PROSITE" id="PS00198">
    <property type="entry name" value="4FE4S_FER_1"/>
    <property type="match status" value="1"/>
</dbReference>
<dbReference type="AlphaFoldDB" id="E3GWT8"/>
<keyword evidence="3" id="KW-1185">Reference proteome</keyword>
<dbReference type="GO" id="GO:0016491">
    <property type="term" value="F:oxidoreductase activity"/>
    <property type="evidence" value="ECO:0007669"/>
    <property type="project" value="UniProtKB-ARBA"/>
</dbReference>
<protein>
    <submittedName>
        <fullName evidence="2">4Fe-4S ferredoxin iron-sulfur binding domain protein</fullName>
    </submittedName>
</protein>
<dbReference type="InterPro" id="IPR017896">
    <property type="entry name" value="4Fe4S_Fe-S-bd"/>
</dbReference>
<reference evidence="2 3" key="1">
    <citation type="journal article" date="2010" name="Stand. Genomic Sci.">
        <title>Complete genome sequence of Methanothermus fervidus type strain (V24S).</title>
        <authorList>
            <person name="Anderson I."/>
            <person name="Djao O.D."/>
            <person name="Misra M."/>
            <person name="Chertkov O."/>
            <person name="Nolan M."/>
            <person name="Lucas S."/>
            <person name="Lapidus A."/>
            <person name="Del Rio T.G."/>
            <person name="Tice H."/>
            <person name="Cheng J.F."/>
            <person name="Tapia R."/>
            <person name="Han C."/>
            <person name="Goodwin L."/>
            <person name="Pitluck S."/>
            <person name="Liolios K."/>
            <person name="Ivanova N."/>
            <person name="Mavromatis K."/>
            <person name="Mikhailova N."/>
            <person name="Pati A."/>
            <person name="Brambilla E."/>
            <person name="Chen A."/>
            <person name="Palaniappan K."/>
            <person name="Land M."/>
            <person name="Hauser L."/>
            <person name="Chang Y.J."/>
            <person name="Jeffries C.D."/>
            <person name="Sikorski J."/>
            <person name="Spring S."/>
            <person name="Rohde M."/>
            <person name="Eichinger K."/>
            <person name="Huber H."/>
            <person name="Wirth R."/>
            <person name="Goker M."/>
            <person name="Detter J.C."/>
            <person name="Woyke T."/>
            <person name="Bristow J."/>
            <person name="Eisen J.A."/>
            <person name="Markowitz V."/>
            <person name="Hugenholtz P."/>
            <person name="Klenk H.P."/>
            <person name="Kyrpides N.C."/>
        </authorList>
    </citation>
    <scope>NUCLEOTIDE SEQUENCE [LARGE SCALE GENOMIC DNA]</scope>
    <source>
        <strain evidence="3">ATCC 43054 / DSM 2088 / JCM 10308 / V24 S</strain>
    </source>
</reference>
<accession>E3GWT8</accession>
<name>E3GWT8_METFV</name>
<dbReference type="EMBL" id="CP002278">
    <property type="protein sequence ID" value="ADP78007.1"/>
    <property type="molecule type" value="Genomic_DNA"/>
</dbReference>
<dbReference type="Proteomes" id="UP000002315">
    <property type="component" value="Chromosome"/>
</dbReference>
<dbReference type="Gene3D" id="3.30.70.20">
    <property type="match status" value="1"/>
</dbReference>
<dbReference type="PROSITE" id="PS51379">
    <property type="entry name" value="4FE4S_FER_2"/>
    <property type="match status" value="2"/>
</dbReference>
<evidence type="ECO:0000259" key="1">
    <source>
        <dbReference type="PROSITE" id="PS51379"/>
    </source>
</evidence>
<feature type="domain" description="4Fe-4S ferredoxin-type" evidence="1">
    <location>
        <begin position="27"/>
        <end position="53"/>
    </location>
</feature>
<dbReference type="InterPro" id="IPR017900">
    <property type="entry name" value="4Fe4S_Fe_S_CS"/>
</dbReference>
<sequence>MKVCEWCMYCGECAGVCPNNAIEVCESSLRFDKKKCNECEFCIKVCPINALSR</sequence>
<proteinExistence type="predicted"/>
<dbReference type="STRING" id="523846.Mfer_1221"/>
<dbReference type="KEGG" id="mfv:Mfer_1221"/>
<dbReference type="SUPFAM" id="SSF54862">
    <property type="entry name" value="4Fe-4S ferredoxins"/>
    <property type="match status" value="1"/>
</dbReference>
<feature type="domain" description="4Fe-4S ferredoxin-type" evidence="1">
    <location>
        <begin position="1"/>
        <end position="24"/>
    </location>
</feature>
<dbReference type="Pfam" id="PF12838">
    <property type="entry name" value="Fer4_7"/>
    <property type="match status" value="1"/>
</dbReference>
<gene>
    <name evidence="2" type="ordered locus">Mfer_1221</name>
</gene>
<evidence type="ECO:0000313" key="2">
    <source>
        <dbReference type="EMBL" id="ADP78007.1"/>
    </source>
</evidence>